<gene>
    <name evidence="3" type="ORF">DCAR_0935647</name>
</gene>
<dbReference type="PANTHER" id="PTHR11017:SF385">
    <property type="entry name" value="DISEASE RESISTANCE PROTEIN (TIR-NBS-LRR CLASS)-RELATED"/>
    <property type="match status" value="1"/>
</dbReference>
<dbReference type="PANTHER" id="PTHR11017">
    <property type="entry name" value="LEUCINE-RICH REPEAT-CONTAINING PROTEIN"/>
    <property type="match status" value="1"/>
</dbReference>
<dbReference type="GO" id="GO:0006952">
    <property type="term" value="P:defense response"/>
    <property type="evidence" value="ECO:0007669"/>
    <property type="project" value="InterPro"/>
</dbReference>
<dbReference type="KEGG" id="dcr:108201644"/>
<dbReference type="AlphaFoldDB" id="A0AAF0XXN0"/>
<accession>A0AAF0XXN0</accession>
<dbReference type="SMART" id="SM00255">
    <property type="entry name" value="TIR"/>
    <property type="match status" value="1"/>
</dbReference>
<dbReference type="Proteomes" id="UP000077755">
    <property type="component" value="Chromosome 9"/>
</dbReference>
<organism evidence="3 4">
    <name type="scientific">Daucus carota subsp. sativus</name>
    <name type="common">Carrot</name>
    <dbReference type="NCBI Taxonomy" id="79200"/>
    <lineage>
        <taxon>Eukaryota</taxon>
        <taxon>Viridiplantae</taxon>
        <taxon>Streptophyta</taxon>
        <taxon>Embryophyta</taxon>
        <taxon>Tracheophyta</taxon>
        <taxon>Spermatophyta</taxon>
        <taxon>Magnoliopsida</taxon>
        <taxon>eudicotyledons</taxon>
        <taxon>Gunneridae</taxon>
        <taxon>Pentapetalae</taxon>
        <taxon>asterids</taxon>
        <taxon>campanulids</taxon>
        <taxon>Apiales</taxon>
        <taxon>Apiaceae</taxon>
        <taxon>Apioideae</taxon>
        <taxon>Scandiceae</taxon>
        <taxon>Daucinae</taxon>
        <taxon>Daucus</taxon>
        <taxon>Daucus sect. Daucus</taxon>
    </lineage>
</organism>
<sequence length="403" mass="44754">MPLLSMDRLLKQATSLVFPSLFPTSPRNYNVFLSFRGEDTRKSFTDHLYNALKLAGLQVFIDNTGLPRGKEISPGLIKAIQEAKVCIVIFSKNYASSRWCLDELLEILDCKKKLGLIVLPVFYKVDPSFIRHQKVHFEEALDTHKWFGKCFYGDHQTKKEKIEMWRAALHEAANISGYCPDNDANGHEATTIEKIVEDVLHVVDPDKHLKYSKIMGEIKTRLSFMNIENNVHVNGIMGITTKTIVSSGIARTVANAVANPQGILVEAATAAVARVVADKRRVELWGAALREAASISGYCLEKDANGHEARFVEKIVQDVLPVVNPKKKSKCPKIIRGIQTNLSIIRIDNNVRVTGIRMPTKTIVKNGIVKIVSNKVAPHGKLVEAATTIVAKVVIDKVSGLLK</sequence>
<reference evidence="3" key="2">
    <citation type="submission" date="2022-03" db="EMBL/GenBank/DDBJ databases">
        <title>Draft title - Genomic analysis of global carrot germplasm unveils the trajectory of domestication and the origin of high carotenoid orange carrot.</title>
        <authorList>
            <person name="Iorizzo M."/>
            <person name="Ellison S."/>
            <person name="Senalik D."/>
            <person name="Macko-Podgorni A."/>
            <person name="Grzebelus D."/>
            <person name="Bostan H."/>
            <person name="Rolling W."/>
            <person name="Curaba J."/>
            <person name="Simon P."/>
        </authorList>
    </citation>
    <scope>NUCLEOTIDE SEQUENCE</scope>
    <source>
        <tissue evidence="3">Leaf</tissue>
    </source>
</reference>
<dbReference type="InterPro" id="IPR044974">
    <property type="entry name" value="Disease_R_plants"/>
</dbReference>
<dbReference type="SUPFAM" id="SSF52200">
    <property type="entry name" value="Toll/Interleukin receptor TIR domain"/>
    <property type="match status" value="1"/>
</dbReference>
<evidence type="ECO:0000313" key="4">
    <source>
        <dbReference type="Proteomes" id="UP000077755"/>
    </source>
</evidence>
<evidence type="ECO:0000313" key="3">
    <source>
        <dbReference type="EMBL" id="WOH16098.1"/>
    </source>
</evidence>
<dbReference type="GO" id="GO:0007165">
    <property type="term" value="P:signal transduction"/>
    <property type="evidence" value="ECO:0007669"/>
    <property type="project" value="InterPro"/>
</dbReference>
<dbReference type="InterPro" id="IPR000157">
    <property type="entry name" value="TIR_dom"/>
</dbReference>
<dbReference type="Pfam" id="PF01582">
    <property type="entry name" value="TIR"/>
    <property type="match status" value="1"/>
</dbReference>
<dbReference type="InterPro" id="IPR035897">
    <property type="entry name" value="Toll_tir_struct_dom_sf"/>
</dbReference>
<feature type="domain" description="TIR" evidence="2">
    <location>
        <begin position="27"/>
        <end position="203"/>
    </location>
</feature>
<dbReference type="Gene3D" id="3.40.50.10140">
    <property type="entry name" value="Toll/interleukin-1 receptor homology (TIR) domain"/>
    <property type="match status" value="2"/>
</dbReference>
<name>A0AAF0XXN0_DAUCS</name>
<evidence type="ECO:0000259" key="2">
    <source>
        <dbReference type="PROSITE" id="PS50104"/>
    </source>
</evidence>
<dbReference type="PROSITE" id="PS50104">
    <property type="entry name" value="TIR"/>
    <property type="match status" value="1"/>
</dbReference>
<protein>
    <recommendedName>
        <fullName evidence="2">TIR domain-containing protein</fullName>
    </recommendedName>
</protein>
<dbReference type="EMBL" id="CP093351">
    <property type="protein sequence ID" value="WOH16098.1"/>
    <property type="molecule type" value="Genomic_DNA"/>
</dbReference>
<keyword evidence="1" id="KW-0520">NAD</keyword>
<keyword evidence="4" id="KW-1185">Reference proteome</keyword>
<reference evidence="3" key="1">
    <citation type="journal article" date="2016" name="Nat. Genet.">
        <title>A high-quality carrot genome assembly provides new insights into carotenoid accumulation and asterid genome evolution.</title>
        <authorList>
            <person name="Iorizzo M."/>
            <person name="Ellison S."/>
            <person name="Senalik D."/>
            <person name="Zeng P."/>
            <person name="Satapoomin P."/>
            <person name="Huang J."/>
            <person name="Bowman M."/>
            <person name="Iovene M."/>
            <person name="Sanseverino W."/>
            <person name="Cavagnaro P."/>
            <person name="Yildiz M."/>
            <person name="Macko-Podgorni A."/>
            <person name="Moranska E."/>
            <person name="Grzebelus E."/>
            <person name="Grzebelus D."/>
            <person name="Ashrafi H."/>
            <person name="Zheng Z."/>
            <person name="Cheng S."/>
            <person name="Spooner D."/>
            <person name="Van Deynze A."/>
            <person name="Simon P."/>
        </authorList>
    </citation>
    <scope>NUCLEOTIDE SEQUENCE</scope>
    <source>
        <tissue evidence="3">Leaf</tissue>
    </source>
</reference>
<proteinExistence type="predicted"/>
<evidence type="ECO:0000256" key="1">
    <source>
        <dbReference type="ARBA" id="ARBA00023027"/>
    </source>
</evidence>
<dbReference type="FunFam" id="3.40.50.10140:FF:000007">
    <property type="entry name" value="Disease resistance protein (TIR-NBS-LRR class)"/>
    <property type="match status" value="1"/>
</dbReference>